<dbReference type="EMBL" id="JACEEZ010018949">
    <property type="protein sequence ID" value="KAG0716314.1"/>
    <property type="molecule type" value="Genomic_DNA"/>
</dbReference>
<dbReference type="GO" id="GO:0006508">
    <property type="term" value="P:proteolysis"/>
    <property type="evidence" value="ECO:0007669"/>
    <property type="project" value="UniProtKB-KW"/>
</dbReference>
<organism evidence="10 11">
    <name type="scientific">Chionoecetes opilio</name>
    <name type="common">Atlantic snow crab</name>
    <name type="synonym">Cancer opilio</name>
    <dbReference type="NCBI Taxonomy" id="41210"/>
    <lineage>
        <taxon>Eukaryota</taxon>
        <taxon>Metazoa</taxon>
        <taxon>Ecdysozoa</taxon>
        <taxon>Arthropoda</taxon>
        <taxon>Crustacea</taxon>
        <taxon>Multicrustacea</taxon>
        <taxon>Malacostraca</taxon>
        <taxon>Eumalacostraca</taxon>
        <taxon>Eucarida</taxon>
        <taxon>Decapoda</taxon>
        <taxon>Pleocyemata</taxon>
        <taxon>Brachyura</taxon>
        <taxon>Eubrachyura</taxon>
        <taxon>Majoidea</taxon>
        <taxon>Majidae</taxon>
        <taxon>Chionoecetes</taxon>
    </lineage>
</organism>
<dbReference type="OrthoDB" id="534666at2759"/>
<evidence type="ECO:0000313" key="10">
    <source>
        <dbReference type="EMBL" id="KAG0716314.1"/>
    </source>
</evidence>
<dbReference type="InterPro" id="IPR001567">
    <property type="entry name" value="Pept_M3A_M3B_dom"/>
</dbReference>
<evidence type="ECO:0000256" key="5">
    <source>
        <dbReference type="ARBA" id="ARBA00022833"/>
    </source>
</evidence>
<dbReference type="GO" id="GO:0046872">
    <property type="term" value="F:metal ion binding"/>
    <property type="evidence" value="ECO:0007669"/>
    <property type="project" value="UniProtKB-UniRule"/>
</dbReference>
<feature type="domain" description="Peptidase M3A/M3B catalytic" evidence="9">
    <location>
        <begin position="18"/>
        <end position="176"/>
    </location>
</feature>
<accession>A0A8J5CMY3</accession>
<name>A0A8J5CMY3_CHIOP</name>
<dbReference type="InterPro" id="IPR045090">
    <property type="entry name" value="Pept_M3A_M3B"/>
</dbReference>
<proteinExistence type="inferred from homology"/>
<reference evidence="10" key="1">
    <citation type="submission" date="2020-07" db="EMBL/GenBank/DDBJ databases">
        <title>The High-quality genome of the commercially important snow crab, Chionoecetes opilio.</title>
        <authorList>
            <person name="Jeong J.-H."/>
            <person name="Ryu S."/>
        </authorList>
    </citation>
    <scope>NUCLEOTIDE SEQUENCE</scope>
    <source>
        <strain evidence="10">MADBK_172401_WGS</strain>
        <tissue evidence="10">Digestive gland</tissue>
    </source>
</reference>
<keyword evidence="2 7" id="KW-0645">Protease</keyword>
<evidence type="ECO:0000256" key="4">
    <source>
        <dbReference type="ARBA" id="ARBA00022801"/>
    </source>
</evidence>
<evidence type="ECO:0000256" key="3">
    <source>
        <dbReference type="ARBA" id="ARBA00022723"/>
    </source>
</evidence>
<dbReference type="PANTHER" id="PTHR11804">
    <property type="entry name" value="PROTEASE M3 THIMET OLIGOPEPTIDASE-RELATED"/>
    <property type="match status" value="1"/>
</dbReference>
<protein>
    <submittedName>
        <fullName evidence="10">Organellar oligopeptidase A, chloroplastic/mitochondrial</fullName>
    </submittedName>
</protein>
<evidence type="ECO:0000256" key="1">
    <source>
        <dbReference type="ARBA" id="ARBA00006040"/>
    </source>
</evidence>
<feature type="chain" id="PRO_5035188906" evidence="8">
    <location>
        <begin position="16"/>
        <end position="187"/>
    </location>
</feature>
<evidence type="ECO:0000256" key="2">
    <source>
        <dbReference type="ARBA" id="ARBA00022670"/>
    </source>
</evidence>
<dbReference type="AlphaFoldDB" id="A0A8J5CMY3"/>
<keyword evidence="8" id="KW-0732">Signal</keyword>
<dbReference type="PANTHER" id="PTHR11804:SF83">
    <property type="entry name" value="LD37516P"/>
    <property type="match status" value="1"/>
</dbReference>
<evidence type="ECO:0000256" key="7">
    <source>
        <dbReference type="RuleBase" id="RU003435"/>
    </source>
</evidence>
<keyword evidence="4 7" id="KW-0378">Hydrolase</keyword>
<dbReference type="InterPro" id="IPR024077">
    <property type="entry name" value="Neurolysin/TOP_dom2"/>
</dbReference>
<keyword evidence="5 7" id="KW-0862">Zinc</keyword>
<evidence type="ECO:0000259" key="9">
    <source>
        <dbReference type="Pfam" id="PF01432"/>
    </source>
</evidence>
<comment type="similarity">
    <text evidence="1 7">Belongs to the peptidase M3 family.</text>
</comment>
<dbReference type="Gene3D" id="1.10.1370.10">
    <property type="entry name" value="Neurolysin, domain 3"/>
    <property type="match status" value="1"/>
</dbReference>
<dbReference type="Pfam" id="PF01432">
    <property type="entry name" value="Peptidase_M3"/>
    <property type="match status" value="1"/>
</dbReference>
<dbReference type="Proteomes" id="UP000770661">
    <property type="component" value="Unassembled WGS sequence"/>
</dbReference>
<evidence type="ECO:0000256" key="6">
    <source>
        <dbReference type="ARBA" id="ARBA00023049"/>
    </source>
</evidence>
<evidence type="ECO:0000256" key="8">
    <source>
        <dbReference type="SAM" id="SignalP"/>
    </source>
</evidence>
<keyword evidence="3 7" id="KW-0479">Metal-binding</keyword>
<dbReference type="SUPFAM" id="SSF55486">
    <property type="entry name" value="Metalloproteases ('zincins'), catalytic domain"/>
    <property type="match status" value="1"/>
</dbReference>
<keyword evidence="6 7" id="KW-0482">Metalloprotease</keyword>
<comment type="cofactor">
    <cofactor evidence="7">
        <name>Zn(2+)</name>
        <dbReference type="ChEBI" id="CHEBI:29105"/>
    </cofactor>
    <text evidence="7">Binds 1 zinc ion.</text>
</comment>
<dbReference type="GO" id="GO:0004222">
    <property type="term" value="F:metalloendopeptidase activity"/>
    <property type="evidence" value="ECO:0007669"/>
    <property type="project" value="InterPro"/>
</dbReference>
<sequence length="187" mass="21533">MFYYFILIYFGFVLHYRLQEPAVLQRISHHYESGLPLSGSSVKELLASQTHMAGYDLCSELYLAHLDMELHTRKDYWLDIARELWGSYRPFSLDKYDAHLCSNTAIMSDVWAAAYYSHLWSRMVAADAYQAFREPHEEDAELGARFRSTFLSLGGGCHPSEVFRSFRGRDPSPDALHVLCGFSQQST</sequence>
<gene>
    <name evidence="10" type="primary">OOP</name>
    <name evidence="10" type="ORF">GWK47_009990</name>
</gene>
<keyword evidence="11" id="KW-1185">Reference proteome</keyword>
<evidence type="ECO:0000313" key="11">
    <source>
        <dbReference type="Proteomes" id="UP000770661"/>
    </source>
</evidence>
<comment type="caution">
    <text evidence="10">The sequence shown here is derived from an EMBL/GenBank/DDBJ whole genome shotgun (WGS) entry which is preliminary data.</text>
</comment>
<feature type="signal peptide" evidence="8">
    <location>
        <begin position="1"/>
        <end position="15"/>
    </location>
</feature>